<dbReference type="EMBL" id="MK814730">
    <property type="protein sequence ID" value="QCI08374.1"/>
    <property type="molecule type" value="Genomic_DNA"/>
</dbReference>
<dbReference type="GO" id="GO:0070181">
    <property type="term" value="F:small ribosomal subunit rRNA binding"/>
    <property type="evidence" value="ECO:0007669"/>
    <property type="project" value="TreeGrafter"/>
</dbReference>
<evidence type="ECO:0000256" key="4">
    <source>
        <dbReference type="ARBA" id="ARBA00022980"/>
    </source>
</evidence>
<geneLocation type="plastid" evidence="6"/>
<dbReference type="SUPFAM" id="SSF46992">
    <property type="entry name" value="Ribosomal protein S20"/>
    <property type="match status" value="1"/>
</dbReference>
<dbReference type="InterPro" id="IPR002583">
    <property type="entry name" value="Ribosomal_bS20"/>
</dbReference>
<keyword evidence="6" id="KW-0934">Plastid</keyword>
<dbReference type="PANTHER" id="PTHR33398:SF1">
    <property type="entry name" value="SMALL RIBOSOMAL SUBUNIT PROTEIN BS20C"/>
    <property type="match status" value="1"/>
</dbReference>
<evidence type="ECO:0000256" key="3">
    <source>
        <dbReference type="ARBA" id="ARBA00022884"/>
    </source>
</evidence>
<proteinExistence type="inferred from homology"/>
<dbReference type="GO" id="GO:0003735">
    <property type="term" value="F:structural constituent of ribosome"/>
    <property type="evidence" value="ECO:0007669"/>
    <property type="project" value="InterPro"/>
</dbReference>
<dbReference type="InterPro" id="IPR036510">
    <property type="entry name" value="Ribosomal_bS20_sf"/>
</dbReference>
<keyword evidence="4 6" id="KW-0689">Ribosomal protein</keyword>
<dbReference type="PANTHER" id="PTHR33398">
    <property type="entry name" value="30S RIBOSOMAL PROTEIN S20"/>
    <property type="match status" value="1"/>
</dbReference>
<dbReference type="AlphaFoldDB" id="A0A4D6WX92"/>
<dbReference type="NCBIfam" id="TIGR00029">
    <property type="entry name" value="S20"/>
    <property type="match status" value="1"/>
</dbReference>
<keyword evidence="3" id="KW-0694">RNA-binding</keyword>
<dbReference type="Pfam" id="PF01649">
    <property type="entry name" value="Ribosomal_S20p"/>
    <property type="match status" value="1"/>
</dbReference>
<comment type="similarity">
    <text evidence="1">Belongs to the bacterial ribosomal protein bS20 family.</text>
</comment>
<evidence type="ECO:0000313" key="6">
    <source>
        <dbReference type="EMBL" id="QCI08374.1"/>
    </source>
</evidence>
<accession>A0A4D6WX92</accession>
<reference evidence="6" key="1">
    <citation type="journal article" date="2019" name="Mol. Phylogenet. Evol.">
        <title>Morphological evolution and classification of the red algal order Ceramiales inferred using plastid phylogenomics.</title>
        <authorList>
            <person name="Diaz-Tapia P."/>
            <person name="Pasella M.M."/>
            <person name="Verbruggen H."/>
            <person name="Maggs C.A."/>
        </authorList>
    </citation>
    <scope>NUCLEOTIDE SEQUENCE</scope>
    <source>
        <strain evidence="6">PD2949_4</strain>
    </source>
</reference>
<reference evidence="6" key="2">
    <citation type="submission" date="2019-04" db="EMBL/GenBank/DDBJ databases">
        <authorList>
            <person name="Pasella M."/>
        </authorList>
    </citation>
    <scope>NUCLEOTIDE SEQUENCE</scope>
    <source>
        <strain evidence="6">PD2949_4</strain>
    </source>
</reference>
<keyword evidence="2" id="KW-0699">rRNA-binding</keyword>
<dbReference type="Gene3D" id="1.20.58.110">
    <property type="entry name" value="Ribosomal protein S20"/>
    <property type="match status" value="1"/>
</dbReference>
<evidence type="ECO:0000256" key="5">
    <source>
        <dbReference type="ARBA" id="ARBA00023274"/>
    </source>
</evidence>
<dbReference type="GO" id="GO:0005829">
    <property type="term" value="C:cytosol"/>
    <property type="evidence" value="ECO:0007669"/>
    <property type="project" value="TreeGrafter"/>
</dbReference>
<name>A0A4D6WX92_9FLOR</name>
<sequence length="89" mass="10409">MKKNLSAIKRTQLSLRNRAENKKYKVAIKSSIKKYLLYFDNNQDPNMLISLEYLSLVYQRIDKAVKKGVIHKNKAARKKSRLAKMIKPS</sequence>
<keyword evidence="5" id="KW-0687">Ribonucleoprotein</keyword>
<evidence type="ECO:0000256" key="2">
    <source>
        <dbReference type="ARBA" id="ARBA00022730"/>
    </source>
</evidence>
<dbReference type="HAMAP" id="MF_00500">
    <property type="entry name" value="Ribosomal_bS20"/>
    <property type="match status" value="1"/>
</dbReference>
<dbReference type="GO" id="GO:0015935">
    <property type="term" value="C:small ribosomal subunit"/>
    <property type="evidence" value="ECO:0007669"/>
    <property type="project" value="TreeGrafter"/>
</dbReference>
<evidence type="ECO:0000256" key="1">
    <source>
        <dbReference type="ARBA" id="ARBA00007634"/>
    </source>
</evidence>
<gene>
    <name evidence="6" type="primary">rps20</name>
</gene>
<protein>
    <submittedName>
        <fullName evidence="6">Ribosomal protein S20</fullName>
    </submittedName>
</protein>
<dbReference type="GO" id="GO:0006412">
    <property type="term" value="P:translation"/>
    <property type="evidence" value="ECO:0007669"/>
    <property type="project" value="InterPro"/>
</dbReference>
<organism evidence="6">
    <name type="scientific">Ptilothamnion sphaericum</name>
    <dbReference type="NCBI Taxonomy" id="1498216"/>
    <lineage>
        <taxon>Eukaryota</taxon>
        <taxon>Rhodophyta</taxon>
        <taxon>Florideophyceae</taxon>
        <taxon>Rhodymeniophycidae</taxon>
        <taxon>Ceramiales</taxon>
        <taxon>Wrangeliaceae</taxon>
        <taxon>Ptilothamnion</taxon>
    </lineage>
</organism>